<evidence type="ECO:0000313" key="1">
    <source>
        <dbReference type="EMBL" id="KAJ5450516.1"/>
    </source>
</evidence>
<evidence type="ECO:0000313" key="2">
    <source>
        <dbReference type="Proteomes" id="UP001213681"/>
    </source>
</evidence>
<dbReference type="EMBL" id="JAPVEA010000006">
    <property type="protein sequence ID" value="KAJ5450516.1"/>
    <property type="molecule type" value="Genomic_DNA"/>
</dbReference>
<name>A0AAD6C753_9EURO</name>
<protein>
    <submittedName>
        <fullName evidence="1">Uncharacterized protein</fullName>
    </submittedName>
</protein>
<dbReference type="AlphaFoldDB" id="A0AAD6C753"/>
<accession>A0AAD6C753</accession>
<organism evidence="1 2">
    <name type="scientific">Penicillium daleae</name>
    <dbReference type="NCBI Taxonomy" id="63821"/>
    <lineage>
        <taxon>Eukaryota</taxon>
        <taxon>Fungi</taxon>
        <taxon>Dikarya</taxon>
        <taxon>Ascomycota</taxon>
        <taxon>Pezizomycotina</taxon>
        <taxon>Eurotiomycetes</taxon>
        <taxon>Eurotiomycetidae</taxon>
        <taxon>Eurotiales</taxon>
        <taxon>Aspergillaceae</taxon>
        <taxon>Penicillium</taxon>
    </lineage>
</organism>
<dbReference type="Proteomes" id="UP001213681">
    <property type="component" value="Unassembled WGS sequence"/>
</dbReference>
<comment type="caution">
    <text evidence="1">The sequence shown here is derived from an EMBL/GenBank/DDBJ whole genome shotgun (WGS) entry which is preliminary data.</text>
</comment>
<proteinExistence type="predicted"/>
<dbReference type="RefSeq" id="XP_056766051.1">
    <property type="nucleotide sequence ID" value="XM_056910347.1"/>
</dbReference>
<reference evidence="1" key="2">
    <citation type="journal article" date="2023" name="IMA Fungus">
        <title>Comparative genomic study of the Penicillium genus elucidates a diverse pangenome and 15 lateral gene transfer events.</title>
        <authorList>
            <person name="Petersen C."/>
            <person name="Sorensen T."/>
            <person name="Nielsen M.R."/>
            <person name="Sondergaard T.E."/>
            <person name="Sorensen J.L."/>
            <person name="Fitzpatrick D.A."/>
            <person name="Frisvad J.C."/>
            <person name="Nielsen K.L."/>
        </authorList>
    </citation>
    <scope>NUCLEOTIDE SEQUENCE</scope>
    <source>
        <strain evidence="1">IBT 16125</strain>
    </source>
</reference>
<reference evidence="1" key="1">
    <citation type="submission" date="2022-12" db="EMBL/GenBank/DDBJ databases">
        <authorList>
            <person name="Petersen C."/>
        </authorList>
    </citation>
    <scope>NUCLEOTIDE SEQUENCE</scope>
    <source>
        <strain evidence="1">IBT 16125</strain>
    </source>
</reference>
<dbReference type="GeneID" id="81600590"/>
<gene>
    <name evidence="1" type="ORF">N7458_006965</name>
</gene>
<sequence length="172" mass="19923">MMSFPVFRHTGPWNEISRQDRGLHFVESYATEITSDLTLPYSSTKFFSPSCTFYDATDVTYKGAGDIKSWMQRLFSPFDKLEFAVISCLSINESDPRDKKPKYTVIGEFLGKHWFKGDPEPILAPRVMIFNIDVSETEDGFDGLQYSSVRLYWNTSLVRDERMRRAQTKDKA</sequence>
<keyword evidence="2" id="KW-1185">Reference proteome</keyword>